<dbReference type="Gene3D" id="3.90.550.10">
    <property type="entry name" value="Spore Coat Polysaccharide Biosynthesis Protein SpsA, Chain A"/>
    <property type="match status" value="1"/>
</dbReference>
<evidence type="ECO:0008006" key="3">
    <source>
        <dbReference type="Google" id="ProtNLM"/>
    </source>
</evidence>
<evidence type="ECO:0000313" key="2">
    <source>
        <dbReference type="Proteomes" id="UP000011885"/>
    </source>
</evidence>
<keyword evidence="2" id="KW-1185">Reference proteome</keyword>
<comment type="caution">
    <text evidence="1">The sequence shown here is derived from an EMBL/GenBank/DDBJ whole genome shotgun (WGS) entry which is preliminary data.</text>
</comment>
<sequence length="289" mass="31592">MSQNRNLRVIGVMAKFWQPGEVKTRLANSLNSARTATLRDITSDSGKPVLGGFTDPMAVSAEIHRRFVCHLLTRLAGVGEIRQLVGSPVDRLADFQAALVEQSIQGWQVTDQGTGDLGRRMKRWFEHLLFRPVDDSDSEDSGVSQNHTLPVADRQDRAMSCVLIGADCPLLSQDEMDQAWKSLETHDLVLGPADDGGYYLIGLRGSADLEKSRTSGVTQESLAGLFEGIAWSTPDVFEQTLAAAERSSLSVGILPTRHDVDTAEDLVRLAGTIAREFPEESVLLDGLFD</sequence>
<dbReference type="PANTHER" id="PTHR36529:SF1">
    <property type="entry name" value="GLYCOSYLTRANSFERASE"/>
    <property type="match status" value="1"/>
</dbReference>
<dbReference type="Proteomes" id="UP000011885">
    <property type="component" value="Unassembled WGS sequence"/>
</dbReference>
<dbReference type="AlphaFoldDB" id="M5UJI5"/>
<proteinExistence type="predicted"/>
<dbReference type="SUPFAM" id="SSF53448">
    <property type="entry name" value="Nucleotide-diphospho-sugar transferases"/>
    <property type="match status" value="1"/>
</dbReference>
<gene>
    <name evidence="1" type="ORF">RSSM_00530</name>
</gene>
<dbReference type="PANTHER" id="PTHR36529">
    <property type="entry name" value="SLL1095 PROTEIN"/>
    <property type="match status" value="1"/>
</dbReference>
<reference evidence="1 2" key="1">
    <citation type="journal article" date="2013" name="Mar. Genomics">
        <title>Expression of sulfatases in Rhodopirellula baltica and the diversity of sulfatases in the genus Rhodopirellula.</title>
        <authorList>
            <person name="Wegner C.E."/>
            <person name="Richter-Heitmann T."/>
            <person name="Klindworth A."/>
            <person name="Klockow C."/>
            <person name="Richter M."/>
            <person name="Achstetter T."/>
            <person name="Glockner F.O."/>
            <person name="Harder J."/>
        </authorList>
    </citation>
    <scope>NUCLEOTIDE SEQUENCE [LARGE SCALE GENOMIC DNA]</scope>
    <source>
        <strain evidence="1 2">SM41</strain>
    </source>
</reference>
<dbReference type="Pfam" id="PF09837">
    <property type="entry name" value="DUF2064"/>
    <property type="match status" value="1"/>
</dbReference>
<accession>M5UJI5</accession>
<dbReference type="EMBL" id="ANOH01000048">
    <property type="protein sequence ID" value="EMI58011.1"/>
    <property type="molecule type" value="Genomic_DNA"/>
</dbReference>
<dbReference type="InterPro" id="IPR018641">
    <property type="entry name" value="Trfase_1_rSAM/seldom-assoc"/>
</dbReference>
<organism evidence="1 2">
    <name type="scientific">Rhodopirellula sallentina SM41</name>
    <dbReference type="NCBI Taxonomy" id="1263870"/>
    <lineage>
        <taxon>Bacteria</taxon>
        <taxon>Pseudomonadati</taxon>
        <taxon>Planctomycetota</taxon>
        <taxon>Planctomycetia</taxon>
        <taxon>Pirellulales</taxon>
        <taxon>Pirellulaceae</taxon>
        <taxon>Rhodopirellula</taxon>
    </lineage>
</organism>
<name>M5UJI5_9BACT</name>
<evidence type="ECO:0000313" key="1">
    <source>
        <dbReference type="EMBL" id="EMI58011.1"/>
    </source>
</evidence>
<protein>
    <recommendedName>
        <fullName evidence="3">Glycosyltransferase</fullName>
    </recommendedName>
</protein>
<dbReference type="InterPro" id="IPR029044">
    <property type="entry name" value="Nucleotide-diphossugar_trans"/>
</dbReference>
<dbReference type="PATRIC" id="fig|1263870.3.peg.581"/>